<dbReference type="AlphaFoldDB" id="A0AAE3QYW3"/>
<dbReference type="InterPro" id="IPR016776">
    <property type="entry name" value="ApeP-like_dehydratase"/>
</dbReference>
<accession>A0AAE3QYW3</accession>
<dbReference type="SUPFAM" id="SSF54637">
    <property type="entry name" value="Thioesterase/thiol ester dehydrase-isomerase"/>
    <property type="match status" value="1"/>
</dbReference>
<organism evidence="1 2">
    <name type="scientific">Xanthocytophaga flava</name>
    <dbReference type="NCBI Taxonomy" id="3048013"/>
    <lineage>
        <taxon>Bacteria</taxon>
        <taxon>Pseudomonadati</taxon>
        <taxon>Bacteroidota</taxon>
        <taxon>Cytophagia</taxon>
        <taxon>Cytophagales</taxon>
        <taxon>Rhodocytophagaceae</taxon>
        <taxon>Xanthocytophaga</taxon>
    </lineage>
</organism>
<comment type="caution">
    <text evidence="1">The sequence shown here is derived from an EMBL/GenBank/DDBJ whole genome shotgun (WGS) entry which is preliminary data.</text>
</comment>
<dbReference type="Gene3D" id="3.10.129.10">
    <property type="entry name" value="Hotdog Thioesterase"/>
    <property type="match status" value="1"/>
</dbReference>
<reference evidence="1" key="1">
    <citation type="submission" date="2023-05" db="EMBL/GenBank/DDBJ databases">
        <authorList>
            <person name="Zhang X."/>
        </authorList>
    </citation>
    <scope>NUCLEOTIDE SEQUENCE</scope>
    <source>
        <strain evidence="1">YF14B1</strain>
    </source>
</reference>
<evidence type="ECO:0000313" key="1">
    <source>
        <dbReference type="EMBL" id="MDJ1485771.1"/>
    </source>
</evidence>
<name>A0AAE3QYW3_9BACT</name>
<proteinExistence type="predicted"/>
<dbReference type="InterPro" id="IPR029069">
    <property type="entry name" value="HotDog_dom_sf"/>
</dbReference>
<dbReference type="EMBL" id="JASJOS010000023">
    <property type="protein sequence ID" value="MDJ1485771.1"/>
    <property type="molecule type" value="Genomic_DNA"/>
</dbReference>
<protein>
    <submittedName>
        <fullName evidence="1">3-hydroxyacyl-ACP dehydratase</fullName>
    </submittedName>
</protein>
<gene>
    <name evidence="1" type="ORF">QNI16_35145</name>
</gene>
<dbReference type="RefSeq" id="WP_313988767.1">
    <property type="nucleotide sequence ID" value="NZ_JASJOS010000023.1"/>
</dbReference>
<evidence type="ECO:0000313" key="2">
    <source>
        <dbReference type="Proteomes" id="UP001241110"/>
    </source>
</evidence>
<sequence length="143" mass="15806">MQEEITLPVRDITRFIPQQPPIVMVDELHESDGVTTVTKFLVKADGLFVEENQLKEPGLIENIAQTAAAGTGYQFVKQKEPIPVGFIGAIKHLQIFQLPEAGDIIITQVTVLDTVLDITLIKGEIQLNNTIIASCEMKIVLKK</sequence>
<dbReference type="Proteomes" id="UP001241110">
    <property type="component" value="Unassembled WGS sequence"/>
</dbReference>
<dbReference type="Pfam" id="PF22817">
    <property type="entry name" value="ApeP-like"/>
    <property type="match status" value="1"/>
</dbReference>